<dbReference type="Gene3D" id="3.40.140.10">
    <property type="entry name" value="Cytidine Deaminase, domain 2"/>
    <property type="match status" value="1"/>
</dbReference>
<dbReference type="InterPro" id="IPR001214">
    <property type="entry name" value="SET_dom"/>
</dbReference>
<keyword evidence="1" id="KW-0819">tRNA processing</keyword>
<evidence type="ECO:0000256" key="1">
    <source>
        <dbReference type="ARBA" id="ARBA00022694"/>
    </source>
</evidence>
<feature type="domain" description="SET" evidence="4">
    <location>
        <begin position="28"/>
        <end position="136"/>
    </location>
</feature>
<feature type="region of interest" description="Disordered" evidence="3">
    <location>
        <begin position="1"/>
        <end position="23"/>
    </location>
</feature>
<dbReference type="SUPFAM" id="SSF82199">
    <property type="entry name" value="SET domain"/>
    <property type="match status" value="1"/>
</dbReference>
<evidence type="ECO:0000256" key="3">
    <source>
        <dbReference type="SAM" id="MobiDB-lite"/>
    </source>
</evidence>
<dbReference type="CDD" id="cd10540">
    <property type="entry name" value="SET_SpSet7-like"/>
    <property type="match status" value="1"/>
</dbReference>
<dbReference type="PANTHER" id="PTHR11079:SF156">
    <property type="entry name" value="INACTIVE TRNA-SPECIFIC ADENOSINE DEAMINASE-LIKE PROTEIN 3-RELATED"/>
    <property type="match status" value="1"/>
</dbReference>
<name>A0A1Y2J5T7_TRAC3</name>
<dbReference type="STRING" id="1353009.A0A1Y2J5T7"/>
<protein>
    <recommendedName>
        <fullName evidence="8">SET domain-containing protein</fullName>
    </recommendedName>
</protein>
<dbReference type="Proteomes" id="UP000193067">
    <property type="component" value="Unassembled WGS sequence"/>
</dbReference>
<dbReference type="OrthoDB" id="3180714at2759"/>
<dbReference type="Pfam" id="PF00856">
    <property type="entry name" value="SET"/>
    <property type="match status" value="1"/>
</dbReference>
<evidence type="ECO:0008006" key="8">
    <source>
        <dbReference type="Google" id="ProtNLM"/>
    </source>
</evidence>
<comment type="similarity">
    <text evidence="2">Belongs to the cytidine and deoxycytidylate deaminase family. ADAT3 subfamily.</text>
</comment>
<gene>
    <name evidence="6" type="ORF">PYCCODRAFT_1449496</name>
</gene>
<evidence type="ECO:0000259" key="5">
    <source>
        <dbReference type="PROSITE" id="PS51747"/>
    </source>
</evidence>
<evidence type="ECO:0000313" key="6">
    <source>
        <dbReference type="EMBL" id="OSD07562.1"/>
    </source>
</evidence>
<dbReference type="InterPro" id="IPR002125">
    <property type="entry name" value="CMP_dCMP_dom"/>
</dbReference>
<dbReference type="Gene3D" id="2.170.270.10">
    <property type="entry name" value="SET domain"/>
    <property type="match status" value="1"/>
</dbReference>
<accession>A0A1Y2J5T7</accession>
<dbReference type="GO" id="GO:0005634">
    <property type="term" value="C:nucleus"/>
    <property type="evidence" value="ECO:0007669"/>
    <property type="project" value="TreeGrafter"/>
</dbReference>
<feature type="domain" description="CMP/dCMP-type deaminase" evidence="5">
    <location>
        <begin position="335"/>
        <end position="517"/>
    </location>
</feature>
<dbReference type="GO" id="GO:0005737">
    <property type="term" value="C:cytoplasm"/>
    <property type="evidence" value="ECO:0007669"/>
    <property type="project" value="TreeGrafter"/>
</dbReference>
<organism evidence="6 7">
    <name type="scientific">Trametes coccinea (strain BRFM310)</name>
    <name type="common">Pycnoporus coccineus</name>
    <dbReference type="NCBI Taxonomy" id="1353009"/>
    <lineage>
        <taxon>Eukaryota</taxon>
        <taxon>Fungi</taxon>
        <taxon>Dikarya</taxon>
        <taxon>Basidiomycota</taxon>
        <taxon>Agaricomycotina</taxon>
        <taxon>Agaricomycetes</taxon>
        <taxon>Polyporales</taxon>
        <taxon>Polyporaceae</taxon>
        <taxon>Trametes</taxon>
    </lineage>
</organism>
<dbReference type="PANTHER" id="PTHR11079">
    <property type="entry name" value="CYTOSINE DEAMINASE FAMILY MEMBER"/>
    <property type="match status" value="1"/>
</dbReference>
<evidence type="ECO:0000256" key="2">
    <source>
        <dbReference type="ARBA" id="ARBA00038160"/>
    </source>
</evidence>
<evidence type="ECO:0000259" key="4">
    <source>
        <dbReference type="PROSITE" id="PS50280"/>
    </source>
</evidence>
<dbReference type="InterPro" id="IPR016193">
    <property type="entry name" value="Cytidine_deaminase-like"/>
</dbReference>
<dbReference type="EMBL" id="KZ084088">
    <property type="protein sequence ID" value="OSD07562.1"/>
    <property type="molecule type" value="Genomic_DNA"/>
</dbReference>
<proteinExistence type="inferred from homology"/>
<keyword evidence="7" id="KW-1185">Reference proteome</keyword>
<dbReference type="PROSITE" id="PS50280">
    <property type="entry name" value="SET"/>
    <property type="match status" value="1"/>
</dbReference>
<reference evidence="6 7" key="1">
    <citation type="journal article" date="2015" name="Biotechnol. Biofuels">
        <title>Enhanced degradation of softwood versus hardwood by the white-rot fungus Pycnoporus coccineus.</title>
        <authorList>
            <person name="Couturier M."/>
            <person name="Navarro D."/>
            <person name="Chevret D."/>
            <person name="Henrissat B."/>
            <person name="Piumi F."/>
            <person name="Ruiz-Duenas F.J."/>
            <person name="Martinez A.T."/>
            <person name="Grigoriev I.V."/>
            <person name="Riley R."/>
            <person name="Lipzen A."/>
            <person name="Berrin J.G."/>
            <person name="Master E.R."/>
            <person name="Rosso M.N."/>
        </authorList>
    </citation>
    <scope>NUCLEOTIDE SEQUENCE [LARGE SCALE GENOMIC DNA]</scope>
    <source>
        <strain evidence="6 7">BRFM310</strain>
    </source>
</reference>
<dbReference type="GO" id="GO:0052717">
    <property type="term" value="F:tRNA-specific adenosine-34 deaminase activity"/>
    <property type="evidence" value="ECO:0007669"/>
    <property type="project" value="UniProtKB-EC"/>
</dbReference>
<dbReference type="SMART" id="SM00317">
    <property type="entry name" value="SET"/>
    <property type="match status" value="1"/>
</dbReference>
<dbReference type="CDD" id="cd01285">
    <property type="entry name" value="nucleoside_deaminase"/>
    <property type="match status" value="1"/>
</dbReference>
<dbReference type="AlphaFoldDB" id="A0A1Y2J5T7"/>
<evidence type="ECO:0000313" key="7">
    <source>
        <dbReference type="Proteomes" id="UP000193067"/>
    </source>
</evidence>
<dbReference type="PROSITE" id="PS51747">
    <property type="entry name" value="CYT_DCMP_DEAMINASES_2"/>
    <property type="match status" value="1"/>
</dbReference>
<sequence>MEKLTDTSPGAGPGPSSLRKAPEHLNSSGLRIEYVEGKGRGVYACREIPAQTVIEISPVLLFTAAEYEEHGRHTVLDHYTFKWPDGRMALALGLGSLFNHSQRPNVSYSLDTSSDSIRYVTTRPILVDEELCIFYGHKLWFDPVDAMDRVDAGLTDYADDGWGGLTNMGEEEDSGSTLDDWLLNGFADGIPEATVPEEQLPFTRLKLTPEEEEEEDFESIRKEDAWVVDLPDPKLAAVMLKWLKQSGFETPSMAHLKRIRKVDNKMSLVLVLTRDHPQPPQFPETIDLPAPYVVVVPKTAALTMTSLKLKSTLWPTIYAPRKKFESEPWSRSKARWACEAMKEVVRLAKLAGEKGELPVAAYVPVPHDEETKVATLMYESISAYDTRKSANHPLRHCVINLVRAVGELRASSANSEVKSPAPQLTPIVDVPTPSTDNAWTIPPTAQEVAAALSPSRSGTPSAQLQSEARNGAHYLLTSLTLFMTHEPCVMCSMALLHSRVKEVFYLFPMEKTGGCGSITCVPRLEGVNHRYAVNKWKVGGEKAQEWREQSGLCISDDIDV</sequence>
<dbReference type="InterPro" id="IPR046341">
    <property type="entry name" value="SET_dom_sf"/>
</dbReference>
<dbReference type="GO" id="GO:0046872">
    <property type="term" value="F:metal ion binding"/>
    <property type="evidence" value="ECO:0007669"/>
    <property type="project" value="UniProtKB-KW"/>
</dbReference>
<dbReference type="SUPFAM" id="SSF53927">
    <property type="entry name" value="Cytidine deaminase-like"/>
    <property type="match status" value="1"/>
</dbReference>
<dbReference type="GO" id="GO:0002100">
    <property type="term" value="P:tRNA wobble adenosine to inosine editing"/>
    <property type="evidence" value="ECO:0007669"/>
    <property type="project" value="InterPro"/>
</dbReference>